<comment type="subunit">
    <text evidence="10">Component of the MCM2-7 complex.</text>
</comment>
<organism evidence="14 15">
    <name type="scientific">Nannochloropsis salina CCMP1776</name>
    <dbReference type="NCBI Taxonomy" id="1027361"/>
    <lineage>
        <taxon>Eukaryota</taxon>
        <taxon>Sar</taxon>
        <taxon>Stramenopiles</taxon>
        <taxon>Ochrophyta</taxon>
        <taxon>Eustigmatophyceae</taxon>
        <taxon>Eustigmatales</taxon>
        <taxon>Monodopsidaceae</taxon>
        <taxon>Microchloropsis</taxon>
        <taxon>Microchloropsis salina</taxon>
    </lineage>
</organism>
<evidence type="ECO:0000256" key="11">
    <source>
        <dbReference type="SAM" id="MobiDB-lite"/>
    </source>
</evidence>
<dbReference type="GO" id="GO:1990518">
    <property type="term" value="F:single-stranded 3'-5' DNA helicase activity"/>
    <property type="evidence" value="ECO:0007669"/>
    <property type="project" value="TreeGrafter"/>
</dbReference>
<evidence type="ECO:0000256" key="1">
    <source>
        <dbReference type="ARBA" id="ARBA00004123"/>
    </source>
</evidence>
<keyword evidence="9" id="KW-0539">Nucleus</keyword>
<dbReference type="SMART" id="SM00350">
    <property type="entry name" value="MCM"/>
    <property type="match status" value="1"/>
</dbReference>
<dbReference type="GO" id="GO:0016787">
    <property type="term" value="F:hydrolase activity"/>
    <property type="evidence" value="ECO:0007669"/>
    <property type="project" value="UniProtKB-KW"/>
</dbReference>
<evidence type="ECO:0000256" key="6">
    <source>
        <dbReference type="ARBA" id="ARBA00022806"/>
    </source>
</evidence>
<dbReference type="Gene3D" id="2.40.50.140">
    <property type="entry name" value="Nucleic acid-binding proteins"/>
    <property type="match status" value="1"/>
</dbReference>
<dbReference type="GO" id="GO:0006270">
    <property type="term" value="P:DNA replication initiation"/>
    <property type="evidence" value="ECO:0007669"/>
    <property type="project" value="UniProtKB-UniRule"/>
</dbReference>
<comment type="similarity">
    <text evidence="2 10">Belongs to the MCM family.</text>
</comment>
<dbReference type="Pfam" id="PF17207">
    <property type="entry name" value="MCM_OB"/>
    <property type="match status" value="1"/>
</dbReference>
<evidence type="ECO:0000313" key="14">
    <source>
        <dbReference type="EMBL" id="TFJ83596.1"/>
    </source>
</evidence>
<keyword evidence="6 10" id="KW-0347">Helicase</keyword>
<feature type="compositionally biased region" description="Basic and acidic residues" evidence="11">
    <location>
        <begin position="337"/>
        <end position="349"/>
    </location>
</feature>
<sequence>MADLMVNDGGIGADAGVAAHAQARRVVDALGQVVRGRFTDFLLTFRSPLPQQEGEAPPPEYLSRLEHMVVGDKSMLPVDYAHLASHDPELAQAVEAHYYRVDKFLRLGLRQAVEATMGTLGAEYLNRLHEKRTILSVGFQNFPRVVNIRMMRADRIGRLSAVAGTVTRTSDIRPELFIGSFRCQKCQTDHHGVEQQLSYTVPPRCTSPACALGTGGGSTGGRGGTGWAVNFDESRFVDWQRVRVQENADEIPAGSLPRSLDLILRNDLVETAKAGDRCIFTGMLAVVGQVGGQGRGDAVVSSGREGASGGEGVGGLKKLGCKEMSFKTVFVASGVEAGDRGEGERRKEGTEEEEGKEGGLSAEEVGEVREMRRTPDLYRRMAACIAPGIFGHVDIKRG</sequence>
<keyword evidence="10" id="KW-0131">Cell cycle</keyword>
<dbReference type="InterPro" id="IPR031327">
    <property type="entry name" value="MCM"/>
</dbReference>
<name>A0A4D9CX96_9STRA</name>
<evidence type="ECO:0000256" key="8">
    <source>
        <dbReference type="ARBA" id="ARBA00023125"/>
    </source>
</evidence>
<dbReference type="PANTHER" id="PTHR11630:SF43">
    <property type="entry name" value="DNA REPLICATION LICENSING FACTOR MCM6"/>
    <property type="match status" value="1"/>
</dbReference>
<dbReference type="InterPro" id="IPR027925">
    <property type="entry name" value="MCM_N"/>
</dbReference>
<evidence type="ECO:0000256" key="5">
    <source>
        <dbReference type="ARBA" id="ARBA00022801"/>
    </source>
</evidence>
<dbReference type="PANTHER" id="PTHR11630">
    <property type="entry name" value="DNA REPLICATION LICENSING FACTOR MCM FAMILY MEMBER"/>
    <property type="match status" value="1"/>
</dbReference>
<dbReference type="GO" id="GO:0042555">
    <property type="term" value="C:MCM complex"/>
    <property type="evidence" value="ECO:0007669"/>
    <property type="project" value="UniProtKB-UniRule"/>
</dbReference>
<evidence type="ECO:0000256" key="7">
    <source>
        <dbReference type="ARBA" id="ARBA00022840"/>
    </source>
</evidence>
<evidence type="ECO:0000256" key="2">
    <source>
        <dbReference type="ARBA" id="ARBA00008010"/>
    </source>
</evidence>
<evidence type="ECO:0000259" key="12">
    <source>
        <dbReference type="Pfam" id="PF14551"/>
    </source>
</evidence>
<dbReference type="GO" id="GO:0003697">
    <property type="term" value="F:single-stranded DNA binding"/>
    <property type="evidence" value="ECO:0007669"/>
    <property type="project" value="TreeGrafter"/>
</dbReference>
<dbReference type="EC" id="3.6.4.12" evidence="10"/>
<gene>
    <name evidence="14" type="ORF">NSK_004701</name>
</gene>
<keyword evidence="5 10" id="KW-0378">Hydrolase</keyword>
<dbReference type="InterPro" id="IPR012340">
    <property type="entry name" value="NA-bd_OB-fold"/>
</dbReference>
<comment type="function">
    <text evidence="10">Acts as component of the MCM2-7 complex (MCM complex) which is the replicative helicase essential for 'once per cell cycle' DNA replication initiation and elongation in eukaryotic cells. The active ATPase sites in the MCM2-7 ring are formed through the interaction surfaces of two neighboring subunits such that a critical structure of a conserved arginine finger motif is provided in trans relative to the ATP-binding site of the Walker A box of the adjacent subunit. The six ATPase active sites, however, are likely to contribute differentially to the complex helicase activity.</text>
</comment>
<comment type="subcellular location">
    <subcellularLocation>
        <location evidence="1 10">Nucleus</location>
    </subcellularLocation>
</comment>
<keyword evidence="15" id="KW-1185">Reference proteome</keyword>
<dbReference type="OrthoDB" id="1744952at2759"/>
<dbReference type="EMBL" id="SDOX01000021">
    <property type="protein sequence ID" value="TFJ83596.1"/>
    <property type="molecule type" value="Genomic_DNA"/>
</dbReference>
<protein>
    <recommendedName>
        <fullName evidence="10">DNA replication licensing factor MCM6</fullName>
        <ecNumber evidence="10">3.6.4.12</ecNumber>
    </recommendedName>
</protein>
<accession>A0A4D9CX96</accession>
<feature type="domain" description="MCM N-terminal" evidence="12">
    <location>
        <begin position="37"/>
        <end position="123"/>
    </location>
</feature>
<proteinExistence type="inferred from homology"/>
<feature type="domain" description="MCM OB" evidence="13">
    <location>
        <begin position="147"/>
        <end position="287"/>
    </location>
</feature>
<dbReference type="Proteomes" id="UP000355283">
    <property type="component" value="Unassembled WGS sequence"/>
</dbReference>
<comment type="catalytic activity">
    <reaction evidence="10">
        <text>ATP + H2O = ADP + phosphate + H(+)</text>
        <dbReference type="Rhea" id="RHEA:13065"/>
        <dbReference type="ChEBI" id="CHEBI:15377"/>
        <dbReference type="ChEBI" id="CHEBI:15378"/>
        <dbReference type="ChEBI" id="CHEBI:30616"/>
        <dbReference type="ChEBI" id="CHEBI:43474"/>
        <dbReference type="ChEBI" id="CHEBI:456216"/>
        <dbReference type="EC" id="3.6.4.12"/>
    </reaction>
</comment>
<evidence type="ECO:0000256" key="10">
    <source>
        <dbReference type="RuleBase" id="RU368064"/>
    </source>
</evidence>
<evidence type="ECO:0000256" key="9">
    <source>
        <dbReference type="ARBA" id="ARBA00023242"/>
    </source>
</evidence>
<keyword evidence="4 10" id="KW-0547">Nucleotide-binding</keyword>
<reference evidence="14 15" key="1">
    <citation type="submission" date="2019-01" db="EMBL/GenBank/DDBJ databases">
        <title>Nuclear Genome Assembly of the Microalgal Biofuel strain Nannochloropsis salina CCMP1776.</title>
        <authorList>
            <person name="Hovde B."/>
        </authorList>
    </citation>
    <scope>NUCLEOTIDE SEQUENCE [LARGE SCALE GENOMIC DNA]</scope>
    <source>
        <strain evidence="14 15">CCMP1776</strain>
    </source>
</reference>
<dbReference type="InterPro" id="IPR033762">
    <property type="entry name" value="MCM_OB"/>
</dbReference>
<evidence type="ECO:0000256" key="4">
    <source>
        <dbReference type="ARBA" id="ARBA00022741"/>
    </source>
</evidence>
<feature type="region of interest" description="Disordered" evidence="11">
    <location>
        <begin position="337"/>
        <end position="364"/>
    </location>
</feature>
<keyword evidence="3 10" id="KW-0235">DNA replication</keyword>
<dbReference type="GO" id="GO:0005524">
    <property type="term" value="F:ATP binding"/>
    <property type="evidence" value="ECO:0007669"/>
    <property type="project" value="UniProtKB-UniRule"/>
</dbReference>
<comment type="caution">
    <text evidence="14">The sequence shown here is derived from an EMBL/GenBank/DDBJ whole genome shotgun (WGS) entry which is preliminary data.</text>
</comment>
<dbReference type="InterPro" id="IPR008049">
    <property type="entry name" value="MCM6"/>
</dbReference>
<dbReference type="Gene3D" id="3.30.1640.10">
    <property type="entry name" value="mini-chromosome maintenance (MCM) complex, chain A, domain 1"/>
    <property type="match status" value="1"/>
</dbReference>
<keyword evidence="7 10" id="KW-0067">ATP-binding</keyword>
<dbReference type="FunFam" id="2.20.28.10:FF:000003">
    <property type="entry name" value="DNA helicase"/>
    <property type="match status" value="1"/>
</dbReference>
<dbReference type="AlphaFoldDB" id="A0A4D9CX96"/>
<dbReference type="GO" id="GO:0000727">
    <property type="term" value="P:double-strand break repair via break-induced replication"/>
    <property type="evidence" value="ECO:0007669"/>
    <property type="project" value="TreeGrafter"/>
</dbReference>
<dbReference type="GO" id="GO:1902969">
    <property type="term" value="P:mitotic DNA replication"/>
    <property type="evidence" value="ECO:0007669"/>
    <property type="project" value="TreeGrafter"/>
</dbReference>
<dbReference type="Pfam" id="PF14551">
    <property type="entry name" value="MCM_N"/>
    <property type="match status" value="1"/>
</dbReference>
<evidence type="ECO:0000259" key="13">
    <source>
        <dbReference type="Pfam" id="PF17207"/>
    </source>
</evidence>
<dbReference type="PRINTS" id="PR01662">
    <property type="entry name" value="MCMPROTEIN6"/>
</dbReference>
<dbReference type="SUPFAM" id="SSF50249">
    <property type="entry name" value="Nucleic acid-binding proteins"/>
    <property type="match status" value="1"/>
</dbReference>
<evidence type="ECO:0000313" key="15">
    <source>
        <dbReference type="Proteomes" id="UP000355283"/>
    </source>
</evidence>
<keyword evidence="8 10" id="KW-0238">DNA-binding</keyword>
<dbReference type="GO" id="GO:0005634">
    <property type="term" value="C:nucleus"/>
    <property type="evidence" value="ECO:0007669"/>
    <property type="project" value="UniProtKB-SubCell"/>
</dbReference>
<evidence type="ECO:0000256" key="3">
    <source>
        <dbReference type="ARBA" id="ARBA00022705"/>
    </source>
</evidence>
<dbReference type="Gene3D" id="2.20.28.10">
    <property type="match status" value="1"/>
</dbReference>